<accession>A0A0R1F8R1</accession>
<reference evidence="3 4" key="1">
    <citation type="journal article" date="2015" name="Genome Announc.">
        <title>Expanding the biotechnology potential of lactobacilli through comparative genomics of 213 strains and associated genera.</title>
        <authorList>
            <person name="Sun Z."/>
            <person name="Harris H.M."/>
            <person name="McCann A."/>
            <person name="Guo C."/>
            <person name="Argimon S."/>
            <person name="Zhang W."/>
            <person name="Yang X."/>
            <person name="Jeffery I.B."/>
            <person name="Cooney J.C."/>
            <person name="Kagawa T.F."/>
            <person name="Liu W."/>
            <person name="Song Y."/>
            <person name="Salvetti E."/>
            <person name="Wrobel A."/>
            <person name="Rasinkangas P."/>
            <person name="Parkhill J."/>
            <person name="Rea M.C."/>
            <person name="O'Sullivan O."/>
            <person name="Ritari J."/>
            <person name="Douillard F.P."/>
            <person name="Paul Ross R."/>
            <person name="Yang R."/>
            <person name="Briner A.E."/>
            <person name="Felis G.E."/>
            <person name="de Vos W.M."/>
            <person name="Barrangou R."/>
            <person name="Klaenhammer T.R."/>
            <person name="Caufield P.W."/>
            <person name="Cui Y."/>
            <person name="Zhang H."/>
            <person name="O'Toole P.W."/>
        </authorList>
    </citation>
    <scope>NUCLEOTIDE SEQUENCE [LARGE SCALE GENOMIC DNA]</scope>
    <source>
        <strain evidence="3 4">DSM 20001</strain>
    </source>
</reference>
<protein>
    <submittedName>
        <fullName evidence="3">Membrane-associated phospholipid phosphatase</fullName>
    </submittedName>
</protein>
<dbReference type="InterPro" id="IPR000326">
    <property type="entry name" value="PAP2/HPO"/>
</dbReference>
<proteinExistence type="predicted"/>
<dbReference type="SMART" id="SM00014">
    <property type="entry name" value="acidPPc"/>
    <property type="match status" value="1"/>
</dbReference>
<dbReference type="CDD" id="cd03392">
    <property type="entry name" value="PAP2_like_2"/>
    <property type="match status" value="1"/>
</dbReference>
<feature type="transmembrane region" description="Helical" evidence="1">
    <location>
        <begin position="54"/>
        <end position="80"/>
    </location>
</feature>
<dbReference type="PANTHER" id="PTHR14969:SF13">
    <property type="entry name" value="AT30094P"/>
    <property type="match status" value="1"/>
</dbReference>
<dbReference type="AlphaFoldDB" id="A0A0R1F8R1"/>
<dbReference type="PANTHER" id="PTHR14969">
    <property type="entry name" value="SPHINGOSINE-1-PHOSPHATE PHOSPHOHYDROLASE"/>
    <property type="match status" value="1"/>
</dbReference>
<feature type="transmembrane region" description="Helical" evidence="1">
    <location>
        <begin position="125"/>
        <end position="146"/>
    </location>
</feature>
<feature type="transmembrane region" description="Helical" evidence="1">
    <location>
        <begin position="87"/>
        <end position="105"/>
    </location>
</feature>
<feature type="transmembrane region" description="Helical" evidence="1">
    <location>
        <begin position="158"/>
        <end position="179"/>
    </location>
</feature>
<evidence type="ECO:0000313" key="4">
    <source>
        <dbReference type="Proteomes" id="UP000051181"/>
    </source>
</evidence>
<organism evidence="3 4">
    <name type="scientific">Loigolactobacillus coryniformis subsp. coryniformis KCTC 3167 = DSM 20001</name>
    <dbReference type="NCBI Taxonomy" id="913848"/>
    <lineage>
        <taxon>Bacteria</taxon>
        <taxon>Bacillati</taxon>
        <taxon>Bacillota</taxon>
        <taxon>Bacilli</taxon>
        <taxon>Lactobacillales</taxon>
        <taxon>Lactobacillaceae</taxon>
        <taxon>Loigolactobacillus</taxon>
    </lineage>
</organism>
<gene>
    <name evidence="3" type="ORF">FD22_GL000836</name>
</gene>
<comment type="caution">
    <text evidence="3">The sequence shown here is derived from an EMBL/GenBank/DDBJ whole genome shotgun (WGS) entry which is preliminary data.</text>
</comment>
<dbReference type="PATRIC" id="fig|913848.6.peg.866"/>
<dbReference type="Gene3D" id="1.20.144.10">
    <property type="entry name" value="Phosphatidic acid phosphatase type 2/haloperoxidase"/>
    <property type="match status" value="2"/>
</dbReference>
<dbReference type="GeneID" id="65918281"/>
<keyword evidence="1" id="KW-0472">Membrane</keyword>
<dbReference type="Pfam" id="PF01569">
    <property type="entry name" value="PAP2"/>
    <property type="match status" value="1"/>
</dbReference>
<name>A0A0R1F8R1_9LACO</name>
<dbReference type="eggNOG" id="COG0671">
    <property type="taxonomic scope" value="Bacteria"/>
</dbReference>
<dbReference type="InterPro" id="IPR036938">
    <property type="entry name" value="PAP2/HPO_sf"/>
</dbReference>
<sequence length="228" mass="25711">MNLRLKKRPPALLVVLIILMILALLAHFQAAPLTFIDQALTTPLQAIVTPTKTFLMRLISVIAKPAMAVLYAVVLSGALWYFQRRAAAIWVLVSFGIGGVISWLLKFIVARPRPTSHVLLPENGYSFPSGHVFSAVMILSLVYFIFARPLPRLWQRLASLIAIGLWLGLVVASRVYLGAHYPSDTIAALLLGYLWLHIALWLHRHYYAWLQVHLAHTLPEMRHANRNK</sequence>
<dbReference type="EMBL" id="AZCN01000020">
    <property type="protein sequence ID" value="KRK18095.1"/>
    <property type="molecule type" value="Genomic_DNA"/>
</dbReference>
<evidence type="ECO:0000313" key="3">
    <source>
        <dbReference type="EMBL" id="KRK18095.1"/>
    </source>
</evidence>
<dbReference type="Proteomes" id="UP000051181">
    <property type="component" value="Unassembled WGS sequence"/>
</dbReference>
<feature type="transmembrane region" description="Helical" evidence="1">
    <location>
        <begin position="185"/>
        <end position="202"/>
    </location>
</feature>
<feature type="domain" description="Phosphatidic acid phosphatase type 2/haloperoxidase" evidence="2">
    <location>
        <begin position="92"/>
        <end position="200"/>
    </location>
</feature>
<evidence type="ECO:0000256" key="1">
    <source>
        <dbReference type="SAM" id="Phobius"/>
    </source>
</evidence>
<keyword evidence="1" id="KW-1133">Transmembrane helix</keyword>
<keyword evidence="1" id="KW-0812">Transmembrane</keyword>
<evidence type="ECO:0000259" key="2">
    <source>
        <dbReference type="SMART" id="SM00014"/>
    </source>
</evidence>
<dbReference type="RefSeq" id="WP_010010305.1">
    <property type="nucleotide sequence ID" value="NZ_AZCN01000020.1"/>
</dbReference>
<dbReference type="SUPFAM" id="SSF48317">
    <property type="entry name" value="Acid phosphatase/Vanadium-dependent haloperoxidase"/>
    <property type="match status" value="1"/>
</dbReference>